<keyword evidence="3" id="KW-1185">Reference proteome</keyword>
<sequence length="201" mass="22225">MDINVRQAGEQDRDAVIEAFAHASRDEVVTAWVLEGFPFEQFSEQYVPVLIDRALRDDEIWVAGDDSQIWAVSIWQQVDSVDRFQTEAAEARAAAEGAPDVPTLRRFAVVTDLLAHSHPCELPHRYLQVIVTVPEHRGKGAGAAILADRTKAASSAGVPAYLEASTERSARLYTRMGFARTGAEHELPEGGPTLRPMWFRG</sequence>
<organism evidence="2 3">
    <name type="scientific">Nocardia tenerifensis</name>
    <dbReference type="NCBI Taxonomy" id="228006"/>
    <lineage>
        <taxon>Bacteria</taxon>
        <taxon>Bacillati</taxon>
        <taxon>Actinomycetota</taxon>
        <taxon>Actinomycetes</taxon>
        <taxon>Mycobacteriales</taxon>
        <taxon>Nocardiaceae</taxon>
        <taxon>Nocardia</taxon>
    </lineage>
</organism>
<dbReference type="OrthoDB" id="7057833at2"/>
<dbReference type="PROSITE" id="PS51186">
    <property type="entry name" value="GNAT"/>
    <property type="match status" value="1"/>
</dbReference>
<dbReference type="EMBL" id="QJKF01000007">
    <property type="protein sequence ID" value="PXX62220.1"/>
    <property type="molecule type" value="Genomic_DNA"/>
</dbReference>
<name>A0A318JWP7_9NOCA</name>
<dbReference type="Gene3D" id="3.40.630.30">
    <property type="match status" value="1"/>
</dbReference>
<feature type="domain" description="N-acetyltransferase" evidence="1">
    <location>
        <begin position="3"/>
        <end position="201"/>
    </location>
</feature>
<dbReference type="PANTHER" id="PTHR42791">
    <property type="entry name" value="GNAT FAMILY ACETYLTRANSFERASE"/>
    <property type="match status" value="1"/>
</dbReference>
<gene>
    <name evidence="2" type="ORF">DFR70_10787</name>
</gene>
<dbReference type="InterPro" id="IPR052523">
    <property type="entry name" value="Trichothecene_AcTrans"/>
</dbReference>
<dbReference type="Pfam" id="PF00583">
    <property type="entry name" value="Acetyltransf_1"/>
    <property type="match status" value="1"/>
</dbReference>
<dbReference type="RefSeq" id="WP_040733340.1">
    <property type="nucleotide sequence ID" value="NZ_QJKF01000007.1"/>
</dbReference>
<reference evidence="2 3" key="1">
    <citation type="submission" date="2018-05" db="EMBL/GenBank/DDBJ databases">
        <title>Genomic Encyclopedia of Type Strains, Phase IV (KMG-IV): sequencing the most valuable type-strain genomes for metagenomic binning, comparative biology and taxonomic classification.</title>
        <authorList>
            <person name="Goeker M."/>
        </authorList>
    </citation>
    <scope>NUCLEOTIDE SEQUENCE [LARGE SCALE GENOMIC DNA]</scope>
    <source>
        <strain evidence="2 3">DSM 44704</strain>
    </source>
</reference>
<dbReference type="GO" id="GO:0016747">
    <property type="term" value="F:acyltransferase activity, transferring groups other than amino-acyl groups"/>
    <property type="evidence" value="ECO:0007669"/>
    <property type="project" value="InterPro"/>
</dbReference>
<comment type="caution">
    <text evidence="2">The sequence shown here is derived from an EMBL/GenBank/DDBJ whole genome shotgun (WGS) entry which is preliminary data.</text>
</comment>
<dbReference type="PANTHER" id="PTHR42791:SF1">
    <property type="entry name" value="N-ACETYLTRANSFERASE DOMAIN-CONTAINING PROTEIN"/>
    <property type="match status" value="1"/>
</dbReference>
<dbReference type="SUPFAM" id="SSF55729">
    <property type="entry name" value="Acyl-CoA N-acyltransferases (Nat)"/>
    <property type="match status" value="1"/>
</dbReference>
<evidence type="ECO:0000313" key="3">
    <source>
        <dbReference type="Proteomes" id="UP000247569"/>
    </source>
</evidence>
<accession>A0A318JWP7</accession>
<proteinExistence type="predicted"/>
<dbReference type="InterPro" id="IPR000182">
    <property type="entry name" value="GNAT_dom"/>
</dbReference>
<evidence type="ECO:0000313" key="2">
    <source>
        <dbReference type="EMBL" id="PXX62220.1"/>
    </source>
</evidence>
<dbReference type="Proteomes" id="UP000247569">
    <property type="component" value="Unassembled WGS sequence"/>
</dbReference>
<dbReference type="InterPro" id="IPR016181">
    <property type="entry name" value="Acyl_CoA_acyltransferase"/>
</dbReference>
<evidence type="ECO:0000259" key="1">
    <source>
        <dbReference type="PROSITE" id="PS51186"/>
    </source>
</evidence>
<protein>
    <submittedName>
        <fullName evidence="2">Acetyltransferase (GNAT) family protein</fullName>
    </submittedName>
</protein>
<dbReference type="AlphaFoldDB" id="A0A318JWP7"/>
<keyword evidence="2" id="KW-0808">Transferase</keyword>